<evidence type="ECO:0000256" key="4">
    <source>
        <dbReference type="SAM" id="Coils"/>
    </source>
</evidence>
<comment type="subcellular location">
    <subcellularLocation>
        <location evidence="3">Cytoplasm</location>
        <location evidence="3">Cytoskeleton</location>
        <location evidence="3">Cilium axoneme</location>
    </subcellularLocation>
</comment>
<keyword evidence="2" id="KW-0963">Cytoplasm</keyword>
<keyword evidence="4" id="KW-0175">Coiled coil</keyword>
<keyword evidence="3" id="KW-0966">Cell projection</keyword>
<organism evidence="5 6">
    <name type="scientific">Exocentrus adspersus</name>
    <dbReference type="NCBI Taxonomy" id="1586481"/>
    <lineage>
        <taxon>Eukaryota</taxon>
        <taxon>Metazoa</taxon>
        <taxon>Ecdysozoa</taxon>
        <taxon>Arthropoda</taxon>
        <taxon>Hexapoda</taxon>
        <taxon>Insecta</taxon>
        <taxon>Pterygota</taxon>
        <taxon>Neoptera</taxon>
        <taxon>Endopterygota</taxon>
        <taxon>Coleoptera</taxon>
        <taxon>Polyphaga</taxon>
        <taxon>Cucujiformia</taxon>
        <taxon>Chrysomeloidea</taxon>
        <taxon>Cerambycidae</taxon>
        <taxon>Lamiinae</taxon>
        <taxon>Acanthocinini</taxon>
        <taxon>Exocentrus</taxon>
    </lineage>
</organism>
<dbReference type="PANTHER" id="PTHR19960">
    <property type="entry name" value="TEKTIN"/>
    <property type="match status" value="1"/>
</dbReference>
<dbReference type="GO" id="GO:0005634">
    <property type="term" value="C:nucleus"/>
    <property type="evidence" value="ECO:0007669"/>
    <property type="project" value="TreeGrafter"/>
</dbReference>
<evidence type="ECO:0000256" key="3">
    <source>
        <dbReference type="RuleBase" id="RU367040"/>
    </source>
</evidence>
<dbReference type="InterPro" id="IPR000435">
    <property type="entry name" value="Tektins"/>
</dbReference>
<comment type="similarity">
    <text evidence="1 3">Belongs to the tektin family.</text>
</comment>
<dbReference type="GO" id="GO:0060294">
    <property type="term" value="P:cilium movement involved in cell motility"/>
    <property type="evidence" value="ECO:0007669"/>
    <property type="project" value="UniProtKB-UniRule"/>
</dbReference>
<dbReference type="GO" id="GO:0015630">
    <property type="term" value="C:microtubule cytoskeleton"/>
    <property type="evidence" value="ECO:0007669"/>
    <property type="project" value="UniProtKB-UniRule"/>
</dbReference>
<sequence length="427" mass="49781">MPLPTQHSTNAMIDSCYTPFGMATHPLKFPNLVTGFERNPAHAARAALYTRYTPLAWTQGNLRNYNEADTNRHYSERLRLDFARVMRETDERTAQGQRESGRRLGERITDTTFWRNEVRTELERLLTESALLTETRRSMQRSIDDIEGVIHIAQECLYHREQRQGLDLLHDNAEQALLKEIEIYRNAQEKAKCLYSKIQGQLRNNRAAQHELETDVRSKESALGIDSLCHQLNNFSKGINYYGGIERYDPSVTNTTTWAENSNRIVQRSQTERQKSAQMRSDIENLMNTLSQEIWDSWSNTNNALARRAAETLEVKNKLQMHLHKIQQEIFDLEKHIELLKKAIIDKSNPMKVAHTRLEARSHRKNIELCRDVAQDRLVTEVFDIQDSIEVIHKKLQEAEAQHQQLLKSRANLETELHNKTEKNAWD</sequence>
<dbReference type="GO" id="GO:0005930">
    <property type="term" value="C:axoneme"/>
    <property type="evidence" value="ECO:0007669"/>
    <property type="project" value="UniProtKB-SubCell"/>
</dbReference>
<keyword evidence="3" id="KW-0282">Flagellum</keyword>
<keyword evidence="3" id="KW-0969">Cilium</keyword>
<evidence type="ECO:0000256" key="1">
    <source>
        <dbReference type="ARBA" id="ARBA00007209"/>
    </source>
</evidence>
<reference evidence="5 6" key="1">
    <citation type="journal article" date="2023" name="Insect Mol. Biol.">
        <title>Genome sequencing provides insights into the evolution of gene families encoding plant cell wall-degrading enzymes in longhorned beetles.</title>
        <authorList>
            <person name="Shin N.R."/>
            <person name="Okamura Y."/>
            <person name="Kirsch R."/>
            <person name="Pauchet Y."/>
        </authorList>
    </citation>
    <scope>NUCLEOTIDE SEQUENCE [LARGE SCALE GENOMIC DNA]</scope>
    <source>
        <strain evidence="5">EAD_L_NR</strain>
    </source>
</reference>
<comment type="caution">
    <text evidence="5">The sequence shown here is derived from an EMBL/GenBank/DDBJ whole genome shotgun (WGS) entry which is preliminary data.</text>
</comment>
<evidence type="ECO:0000313" key="6">
    <source>
        <dbReference type="Proteomes" id="UP001159042"/>
    </source>
</evidence>
<dbReference type="PRINTS" id="PR00511">
    <property type="entry name" value="TEKTIN"/>
</dbReference>
<evidence type="ECO:0000313" key="5">
    <source>
        <dbReference type="EMBL" id="KAJ8925197.1"/>
    </source>
</evidence>
<dbReference type="AlphaFoldDB" id="A0AAV8WFR5"/>
<dbReference type="InterPro" id="IPR048256">
    <property type="entry name" value="Tektin-like"/>
</dbReference>
<proteinExistence type="inferred from homology"/>
<dbReference type="Pfam" id="PF03148">
    <property type="entry name" value="Tektin"/>
    <property type="match status" value="1"/>
</dbReference>
<evidence type="ECO:0000256" key="2">
    <source>
        <dbReference type="ARBA" id="ARBA00022490"/>
    </source>
</evidence>
<dbReference type="GO" id="GO:0060271">
    <property type="term" value="P:cilium assembly"/>
    <property type="evidence" value="ECO:0007669"/>
    <property type="project" value="UniProtKB-UniRule"/>
</dbReference>
<dbReference type="Proteomes" id="UP001159042">
    <property type="component" value="Unassembled WGS sequence"/>
</dbReference>
<gene>
    <name evidence="5" type="ORF">NQ315_001383</name>
</gene>
<keyword evidence="6" id="KW-1185">Reference proteome</keyword>
<feature type="coiled-coil region" evidence="4">
    <location>
        <begin position="389"/>
        <end position="423"/>
    </location>
</feature>
<accession>A0AAV8WFR5</accession>
<protein>
    <recommendedName>
        <fullName evidence="3">Tektin</fullName>
    </recommendedName>
</protein>
<dbReference type="PANTHER" id="PTHR19960:SF11">
    <property type="entry name" value="TEKTIN"/>
    <property type="match status" value="1"/>
</dbReference>
<name>A0AAV8WFR5_9CUCU</name>
<dbReference type="EMBL" id="JANEYG010000002">
    <property type="protein sequence ID" value="KAJ8925197.1"/>
    <property type="molecule type" value="Genomic_DNA"/>
</dbReference>